<dbReference type="PANTHER" id="PTHR30126">
    <property type="entry name" value="HTH-TYPE TRANSCRIPTIONAL REGULATOR"/>
    <property type="match status" value="1"/>
</dbReference>
<keyword evidence="7" id="KW-1185">Reference proteome</keyword>
<dbReference type="GO" id="GO:0000976">
    <property type="term" value="F:transcription cis-regulatory region binding"/>
    <property type="evidence" value="ECO:0007669"/>
    <property type="project" value="TreeGrafter"/>
</dbReference>
<dbReference type="GO" id="GO:0003700">
    <property type="term" value="F:DNA-binding transcription factor activity"/>
    <property type="evidence" value="ECO:0007669"/>
    <property type="project" value="InterPro"/>
</dbReference>
<organism evidence="6 7">
    <name type="scientific">Pleionea mediterranea</name>
    <dbReference type="NCBI Taxonomy" id="523701"/>
    <lineage>
        <taxon>Bacteria</taxon>
        <taxon>Pseudomonadati</taxon>
        <taxon>Pseudomonadota</taxon>
        <taxon>Gammaproteobacteria</taxon>
        <taxon>Oceanospirillales</taxon>
        <taxon>Pleioneaceae</taxon>
        <taxon>Pleionea</taxon>
    </lineage>
</organism>
<reference evidence="6 7" key="1">
    <citation type="submission" date="2018-05" db="EMBL/GenBank/DDBJ databases">
        <title>Genomic Encyclopedia of Type Strains, Phase IV (KMG-IV): sequencing the most valuable type-strain genomes for metagenomic binning, comparative biology and taxonomic classification.</title>
        <authorList>
            <person name="Goeker M."/>
        </authorList>
    </citation>
    <scope>NUCLEOTIDE SEQUENCE [LARGE SCALE GENOMIC DNA]</scope>
    <source>
        <strain evidence="6 7">DSM 25350</strain>
    </source>
</reference>
<dbReference type="RefSeq" id="WP_109764920.1">
    <property type="nucleotide sequence ID" value="NZ_QGGU01000014.1"/>
</dbReference>
<dbReference type="OrthoDB" id="9786526at2"/>
<evidence type="ECO:0000256" key="4">
    <source>
        <dbReference type="ARBA" id="ARBA00023163"/>
    </source>
</evidence>
<protein>
    <submittedName>
        <fullName evidence="6">LysR family transcriptional regulator</fullName>
    </submittedName>
</protein>
<evidence type="ECO:0000256" key="2">
    <source>
        <dbReference type="ARBA" id="ARBA00023015"/>
    </source>
</evidence>
<feature type="domain" description="HTH lysR-type" evidence="5">
    <location>
        <begin position="4"/>
        <end position="61"/>
    </location>
</feature>
<dbReference type="InterPro" id="IPR036390">
    <property type="entry name" value="WH_DNA-bd_sf"/>
</dbReference>
<sequence>MHNLDISLLRTFLSLTHTRHFGKTAENLYLTQSAVSARIRQLEDILGVPLFQRFRNNLQLTPQGERLIPHAEQMLATWSTALQDVSRPGISAQLTLGASQPIWQACLSSLPVSLQQSNNDIVVRTESLDAATTLRRLQERTLDIGFTFDAPKVDEISAKKVLTLDLQLYSSEQNKQVSDLNEQDYVLVDAGQSFSALHAKYLPQIRSPRFHASDWNMAMSYLSTIGGFAFLPSRLVDACSSRLFQVEDAPVMRRDIYLCTHVSQPKNQPWKAIMDSINQVISNI</sequence>
<evidence type="ECO:0000259" key="5">
    <source>
        <dbReference type="PROSITE" id="PS50931"/>
    </source>
</evidence>
<gene>
    <name evidence="6" type="ORF">C8D97_11450</name>
</gene>
<evidence type="ECO:0000256" key="1">
    <source>
        <dbReference type="ARBA" id="ARBA00009437"/>
    </source>
</evidence>
<keyword evidence="2" id="KW-0805">Transcription regulation</keyword>
<dbReference type="InterPro" id="IPR005119">
    <property type="entry name" value="LysR_subst-bd"/>
</dbReference>
<accession>A0A316FBZ8</accession>
<dbReference type="Proteomes" id="UP000245790">
    <property type="component" value="Unassembled WGS sequence"/>
</dbReference>
<keyword evidence="3" id="KW-0238">DNA-binding</keyword>
<dbReference type="EMBL" id="QGGU01000014">
    <property type="protein sequence ID" value="PWK45377.1"/>
    <property type="molecule type" value="Genomic_DNA"/>
</dbReference>
<dbReference type="Gene3D" id="1.10.10.10">
    <property type="entry name" value="Winged helix-like DNA-binding domain superfamily/Winged helix DNA-binding domain"/>
    <property type="match status" value="1"/>
</dbReference>
<dbReference type="Pfam" id="PF00126">
    <property type="entry name" value="HTH_1"/>
    <property type="match status" value="1"/>
</dbReference>
<proteinExistence type="inferred from homology"/>
<dbReference type="SUPFAM" id="SSF53850">
    <property type="entry name" value="Periplasmic binding protein-like II"/>
    <property type="match status" value="1"/>
</dbReference>
<dbReference type="SUPFAM" id="SSF46785">
    <property type="entry name" value="Winged helix' DNA-binding domain"/>
    <property type="match status" value="1"/>
</dbReference>
<dbReference type="FunFam" id="1.10.10.10:FF:000001">
    <property type="entry name" value="LysR family transcriptional regulator"/>
    <property type="match status" value="1"/>
</dbReference>
<evidence type="ECO:0000313" key="6">
    <source>
        <dbReference type="EMBL" id="PWK45377.1"/>
    </source>
</evidence>
<name>A0A316FBZ8_9GAMM</name>
<dbReference type="Pfam" id="PF03466">
    <property type="entry name" value="LysR_substrate"/>
    <property type="match status" value="1"/>
</dbReference>
<evidence type="ECO:0000256" key="3">
    <source>
        <dbReference type="ARBA" id="ARBA00023125"/>
    </source>
</evidence>
<dbReference type="Gene3D" id="3.40.190.10">
    <property type="entry name" value="Periplasmic binding protein-like II"/>
    <property type="match status" value="2"/>
</dbReference>
<dbReference type="InterPro" id="IPR000847">
    <property type="entry name" value="LysR_HTH_N"/>
</dbReference>
<dbReference type="PROSITE" id="PS50931">
    <property type="entry name" value="HTH_LYSR"/>
    <property type="match status" value="1"/>
</dbReference>
<dbReference type="PRINTS" id="PR00039">
    <property type="entry name" value="HTHLYSR"/>
</dbReference>
<dbReference type="AlphaFoldDB" id="A0A316FBZ8"/>
<keyword evidence="4" id="KW-0804">Transcription</keyword>
<dbReference type="InterPro" id="IPR036388">
    <property type="entry name" value="WH-like_DNA-bd_sf"/>
</dbReference>
<evidence type="ECO:0000313" key="7">
    <source>
        <dbReference type="Proteomes" id="UP000245790"/>
    </source>
</evidence>
<dbReference type="PANTHER" id="PTHR30126:SF21">
    <property type="entry name" value="TRANSCRIPTIONAL REGULATOR-RELATED"/>
    <property type="match status" value="1"/>
</dbReference>
<comment type="caution">
    <text evidence="6">The sequence shown here is derived from an EMBL/GenBank/DDBJ whole genome shotgun (WGS) entry which is preliminary data.</text>
</comment>
<comment type="similarity">
    <text evidence="1">Belongs to the LysR transcriptional regulatory family.</text>
</comment>